<dbReference type="SUPFAM" id="SSF103247">
    <property type="entry name" value="TT1751-like"/>
    <property type="match status" value="2"/>
</dbReference>
<evidence type="ECO:0000259" key="1">
    <source>
        <dbReference type="Pfam" id="PF03625"/>
    </source>
</evidence>
<dbReference type="Pfam" id="PF03625">
    <property type="entry name" value="DUF302"/>
    <property type="match status" value="2"/>
</dbReference>
<dbReference type="CDD" id="cd14797">
    <property type="entry name" value="DUF302"/>
    <property type="match status" value="1"/>
</dbReference>
<reference evidence="2 3" key="1">
    <citation type="submission" date="2022-10" db="EMBL/GenBank/DDBJ databases">
        <title>Defluviimonas sp. nov., isolated from ocean surface sediments.</title>
        <authorList>
            <person name="He W."/>
            <person name="Wang L."/>
            <person name="Zhang D.-F."/>
        </authorList>
    </citation>
    <scope>NUCLEOTIDE SEQUENCE [LARGE SCALE GENOMIC DNA]</scope>
    <source>
        <strain evidence="2 3">WL0024</strain>
    </source>
</reference>
<name>A0ABT2X3P1_9RHOB</name>
<proteinExistence type="predicted"/>
<feature type="domain" description="DUF302" evidence="1">
    <location>
        <begin position="61"/>
        <end position="118"/>
    </location>
</feature>
<gene>
    <name evidence="2" type="ORF">OEZ60_11150</name>
</gene>
<dbReference type="Proteomes" id="UP001209535">
    <property type="component" value="Unassembled WGS sequence"/>
</dbReference>
<evidence type="ECO:0000313" key="3">
    <source>
        <dbReference type="Proteomes" id="UP001209535"/>
    </source>
</evidence>
<evidence type="ECO:0000313" key="2">
    <source>
        <dbReference type="EMBL" id="MCU9848567.1"/>
    </source>
</evidence>
<sequence length="296" mass="30983">MLVDKKGLFMARFLQITFAAGTSIFLATASLGQSVQQAVDSVIEAAKTAAAEEQLEPVVEIDHARLAAAAGVEMPSSRVALLSDPEINTQLLSSNIRSGLDLPFRVLSFDENGKASAVFTSSEFLKARHGITDTDILGKFDDRLAPVLQAMSESGPRPVQTSALTPDYGIIELASSHGVPETVAKLKEAITAQADTVWFGEVDYAAQAQQLGSELVPAVLLLFGGPAPGGVAMANFPSIGIDAFCQKILVYASPDGGSVVIFNDIAALAVLHYGTSAPPHAALNERLTATFSAAIE</sequence>
<accession>A0ABT2X3P1</accession>
<organism evidence="2 3">
    <name type="scientific">Albidovulum salinarum</name>
    <dbReference type="NCBI Taxonomy" id="2984153"/>
    <lineage>
        <taxon>Bacteria</taxon>
        <taxon>Pseudomonadati</taxon>
        <taxon>Pseudomonadota</taxon>
        <taxon>Alphaproteobacteria</taxon>
        <taxon>Rhodobacterales</taxon>
        <taxon>Paracoccaceae</taxon>
        <taxon>Albidovulum</taxon>
    </lineage>
</organism>
<feature type="domain" description="DUF302" evidence="1">
    <location>
        <begin position="202"/>
        <end position="264"/>
    </location>
</feature>
<dbReference type="RefSeq" id="WP_263336032.1">
    <property type="nucleotide sequence ID" value="NZ_JAOVQO010000009.1"/>
</dbReference>
<dbReference type="InterPro" id="IPR005180">
    <property type="entry name" value="DUF302"/>
</dbReference>
<comment type="caution">
    <text evidence="2">The sequence shown here is derived from an EMBL/GenBank/DDBJ whole genome shotgun (WGS) entry which is preliminary data.</text>
</comment>
<dbReference type="InterPro" id="IPR035923">
    <property type="entry name" value="TT1751-like_sf"/>
</dbReference>
<keyword evidence="3" id="KW-1185">Reference proteome</keyword>
<dbReference type="PANTHER" id="PTHR38342:SF2">
    <property type="entry name" value="INNER MEMBRANE OR EXPORTED"/>
    <property type="match status" value="1"/>
</dbReference>
<protein>
    <submittedName>
        <fullName evidence="2">DUF302 domain-containing protein</fullName>
    </submittedName>
</protein>
<dbReference type="PANTHER" id="PTHR38342">
    <property type="entry name" value="SLR5037 PROTEIN"/>
    <property type="match status" value="1"/>
</dbReference>
<dbReference type="EMBL" id="JAOVQO010000009">
    <property type="protein sequence ID" value="MCU9848567.1"/>
    <property type="molecule type" value="Genomic_DNA"/>
</dbReference>
<dbReference type="Gene3D" id="3.30.310.70">
    <property type="entry name" value="TT1751-like domain"/>
    <property type="match status" value="2"/>
</dbReference>